<dbReference type="EMBL" id="GBRH01271179">
    <property type="protein sequence ID" value="JAD26716.1"/>
    <property type="molecule type" value="Transcribed_RNA"/>
</dbReference>
<accession>A0A0A8YKK0</accession>
<reference evidence="1" key="2">
    <citation type="journal article" date="2015" name="Data Brief">
        <title>Shoot transcriptome of the giant reed, Arundo donax.</title>
        <authorList>
            <person name="Barrero R.A."/>
            <person name="Guerrero F.D."/>
            <person name="Moolhuijzen P."/>
            <person name="Goolsby J.A."/>
            <person name="Tidwell J."/>
            <person name="Bellgard S.E."/>
            <person name="Bellgard M.I."/>
        </authorList>
    </citation>
    <scope>NUCLEOTIDE SEQUENCE</scope>
    <source>
        <tissue evidence="1">Shoot tissue taken approximately 20 cm above the soil surface</tissue>
    </source>
</reference>
<evidence type="ECO:0000313" key="1">
    <source>
        <dbReference type="EMBL" id="JAD26716.1"/>
    </source>
</evidence>
<proteinExistence type="predicted"/>
<name>A0A0A8YKK0_ARUDO</name>
<organism evidence="1">
    <name type="scientific">Arundo donax</name>
    <name type="common">Giant reed</name>
    <name type="synonym">Donax arundinaceus</name>
    <dbReference type="NCBI Taxonomy" id="35708"/>
    <lineage>
        <taxon>Eukaryota</taxon>
        <taxon>Viridiplantae</taxon>
        <taxon>Streptophyta</taxon>
        <taxon>Embryophyta</taxon>
        <taxon>Tracheophyta</taxon>
        <taxon>Spermatophyta</taxon>
        <taxon>Magnoliopsida</taxon>
        <taxon>Liliopsida</taxon>
        <taxon>Poales</taxon>
        <taxon>Poaceae</taxon>
        <taxon>PACMAD clade</taxon>
        <taxon>Arundinoideae</taxon>
        <taxon>Arundineae</taxon>
        <taxon>Arundo</taxon>
    </lineage>
</organism>
<protein>
    <submittedName>
        <fullName evidence="1">Uncharacterized protein</fullName>
    </submittedName>
</protein>
<dbReference type="AlphaFoldDB" id="A0A0A8YKK0"/>
<reference evidence="1" key="1">
    <citation type="submission" date="2014-09" db="EMBL/GenBank/DDBJ databases">
        <authorList>
            <person name="Magalhaes I.L.F."/>
            <person name="Oliveira U."/>
            <person name="Santos F.R."/>
            <person name="Vidigal T.H.D.A."/>
            <person name="Brescovit A.D."/>
            <person name="Santos A.J."/>
        </authorList>
    </citation>
    <scope>NUCLEOTIDE SEQUENCE</scope>
    <source>
        <tissue evidence="1">Shoot tissue taken approximately 20 cm above the soil surface</tissue>
    </source>
</reference>
<sequence length="33" mass="3983">MEKWCILNHRVILVTPDKEMPKARTCSIIWKKN</sequence>